<evidence type="ECO:0000313" key="3">
    <source>
        <dbReference type="Proteomes" id="UP000799291"/>
    </source>
</evidence>
<feature type="compositionally biased region" description="Basic and acidic residues" evidence="1">
    <location>
        <begin position="110"/>
        <end position="123"/>
    </location>
</feature>
<reference evidence="2" key="1">
    <citation type="journal article" date="2020" name="Stud. Mycol.">
        <title>101 Dothideomycetes genomes: a test case for predicting lifestyles and emergence of pathogens.</title>
        <authorList>
            <person name="Haridas S."/>
            <person name="Albert R."/>
            <person name="Binder M."/>
            <person name="Bloem J."/>
            <person name="Labutti K."/>
            <person name="Salamov A."/>
            <person name="Andreopoulos B."/>
            <person name="Baker S."/>
            <person name="Barry K."/>
            <person name="Bills G."/>
            <person name="Bluhm B."/>
            <person name="Cannon C."/>
            <person name="Castanera R."/>
            <person name="Culley D."/>
            <person name="Daum C."/>
            <person name="Ezra D."/>
            <person name="Gonzalez J."/>
            <person name="Henrissat B."/>
            <person name="Kuo A."/>
            <person name="Liang C."/>
            <person name="Lipzen A."/>
            <person name="Lutzoni F."/>
            <person name="Magnuson J."/>
            <person name="Mondo S."/>
            <person name="Nolan M."/>
            <person name="Ohm R."/>
            <person name="Pangilinan J."/>
            <person name="Park H.-J."/>
            <person name="Ramirez L."/>
            <person name="Alfaro M."/>
            <person name="Sun H."/>
            <person name="Tritt A."/>
            <person name="Yoshinaga Y."/>
            <person name="Zwiers L.-H."/>
            <person name="Turgeon B."/>
            <person name="Goodwin S."/>
            <person name="Spatafora J."/>
            <person name="Crous P."/>
            <person name="Grigoriev I."/>
        </authorList>
    </citation>
    <scope>NUCLEOTIDE SEQUENCE</scope>
    <source>
        <strain evidence="2">CBS 122367</strain>
    </source>
</reference>
<name>A0A6G1J8M0_9PLEO</name>
<keyword evidence="3" id="KW-1185">Reference proteome</keyword>
<feature type="compositionally biased region" description="Polar residues" evidence="1">
    <location>
        <begin position="166"/>
        <end position="184"/>
    </location>
</feature>
<dbReference type="EMBL" id="MU005576">
    <property type="protein sequence ID" value="KAF2686479.1"/>
    <property type="molecule type" value="Genomic_DNA"/>
</dbReference>
<feature type="region of interest" description="Disordered" evidence="1">
    <location>
        <begin position="22"/>
        <end position="133"/>
    </location>
</feature>
<dbReference type="AlphaFoldDB" id="A0A6G1J8M0"/>
<dbReference type="InterPro" id="IPR021858">
    <property type="entry name" value="Fun_TF"/>
</dbReference>
<gene>
    <name evidence="2" type="ORF">K458DRAFT_198548</name>
</gene>
<feature type="compositionally biased region" description="Polar residues" evidence="1">
    <location>
        <begin position="65"/>
        <end position="78"/>
    </location>
</feature>
<feature type="compositionally biased region" description="Polar residues" evidence="1">
    <location>
        <begin position="25"/>
        <end position="42"/>
    </location>
</feature>
<accession>A0A6G1J8M0</accession>
<dbReference type="Pfam" id="PF11951">
    <property type="entry name" value="Fungal_trans_2"/>
    <property type="match status" value="1"/>
</dbReference>
<organism evidence="2 3">
    <name type="scientific">Lentithecium fluviatile CBS 122367</name>
    <dbReference type="NCBI Taxonomy" id="1168545"/>
    <lineage>
        <taxon>Eukaryota</taxon>
        <taxon>Fungi</taxon>
        <taxon>Dikarya</taxon>
        <taxon>Ascomycota</taxon>
        <taxon>Pezizomycotina</taxon>
        <taxon>Dothideomycetes</taxon>
        <taxon>Pleosporomycetidae</taxon>
        <taxon>Pleosporales</taxon>
        <taxon>Massarineae</taxon>
        <taxon>Lentitheciaceae</taxon>
        <taxon>Lentithecium</taxon>
    </lineage>
</organism>
<protein>
    <submittedName>
        <fullName evidence="2">Uncharacterized protein</fullName>
    </submittedName>
</protein>
<feature type="compositionally biased region" description="Basic residues" evidence="1">
    <location>
        <begin position="94"/>
        <end position="104"/>
    </location>
</feature>
<feature type="region of interest" description="Disordered" evidence="1">
    <location>
        <begin position="154"/>
        <end position="184"/>
    </location>
</feature>
<feature type="region of interest" description="Disordered" evidence="1">
    <location>
        <begin position="527"/>
        <end position="548"/>
    </location>
</feature>
<dbReference type="Proteomes" id="UP000799291">
    <property type="component" value="Unassembled WGS sequence"/>
</dbReference>
<feature type="region of interest" description="Disordered" evidence="1">
    <location>
        <begin position="567"/>
        <end position="587"/>
    </location>
</feature>
<dbReference type="PANTHER" id="PTHR37540">
    <property type="entry name" value="TRANSCRIPTION FACTOR (ACR-2), PUTATIVE-RELATED-RELATED"/>
    <property type="match status" value="1"/>
</dbReference>
<dbReference type="OrthoDB" id="4159781at2759"/>
<sequence length="703" mass="77212">MTAPPTQRPLFVFSETRRLHAGTAGATSYLSPVSTASDSESPWPSMAPLQGGNDPQPVRGPSRSPPSNKRNANASSPNGLLFITGTTPEEFKSKKNMTKVRKKAMGSYLEKGKQPREASRDSLRGVSEGSTYSRSNFGIDDVMENSEALMMWKDEGGRPGWRAGTPTDSTYERSVSTPDSQHSTMPSMAMDFMLPTAPMVLPSRTDVALPYDHYTPKPFESIGKPLDPFSSMYQASHPKVSVEQLKWYCSRSFGTKAMGLHWITTLVKSPHAFLSTLCIASAHYDAIQERPIESVQTLALRQEVMHLISKSLVNPQSRIDDYNIAALTQLIVSEMISGQESALNYHESGVGAMIKQRGGLAKLGANGRIASTISWVSLESAIFRETAPDAVYTEYYAPTTTKSYQSTKPLPESPLYCPKGEYDTVKKSTRCTPRTSDLLKDMRMLLDLFLHETERSRQNALSLKNIYKRLTTQYLPAAELRKTEVMTPNEWRYEAVRVASIITATAITKRVPLSEALAHAAEVESKNWSTPNDSFGSPTSLRHDSPTATLSSSPLFVVPSDQTNPFAFTPATPTSTSTTSPYASRHRKPSIPATTTLLTHLKQALQSSDLSDCWADMAGVLFWLALTVSAATRTADKVLRKWFRALAARVSIVLCFEHPEAVHRGCLRLGELVQGLAFREKGVGEAGRRGSAATGAVGKRRKV</sequence>
<evidence type="ECO:0000313" key="2">
    <source>
        <dbReference type="EMBL" id="KAF2686479.1"/>
    </source>
</evidence>
<dbReference type="PANTHER" id="PTHR37540:SF5">
    <property type="entry name" value="TRANSCRIPTION FACTOR DOMAIN-CONTAINING PROTEIN"/>
    <property type="match status" value="1"/>
</dbReference>
<evidence type="ECO:0000256" key="1">
    <source>
        <dbReference type="SAM" id="MobiDB-lite"/>
    </source>
</evidence>
<proteinExistence type="predicted"/>
<feature type="compositionally biased region" description="Low complexity" evidence="1">
    <location>
        <begin position="567"/>
        <end position="581"/>
    </location>
</feature>